<dbReference type="PANTHER" id="PTHR11839">
    <property type="entry name" value="UDP/ADP-SUGAR PYROPHOSPHATASE"/>
    <property type="match status" value="1"/>
</dbReference>
<evidence type="ECO:0000313" key="12">
    <source>
        <dbReference type="Proteomes" id="UP000095282"/>
    </source>
</evidence>
<evidence type="ECO:0000256" key="3">
    <source>
        <dbReference type="ARBA" id="ARBA00011738"/>
    </source>
</evidence>
<comment type="subunit">
    <text evidence="3">Homodimer.</text>
</comment>
<dbReference type="GO" id="GO:0008768">
    <property type="term" value="F:UDP-sugar diphosphatase activity"/>
    <property type="evidence" value="ECO:0007669"/>
    <property type="project" value="UniProtKB-EC"/>
</dbReference>
<comment type="cofactor">
    <cofactor evidence="1">
        <name>Mg(2+)</name>
        <dbReference type="ChEBI" id="CHEBI:18420"/>
    </cofactor>
</comment>
<dbReference type="FunFam" id="3.90.79.10:FF:000035">
    <property type="entry name" value="Uridine diphosphate glucose pyrophosphatase"/>
    <property type="match status" value="1"/>
</dbReference>
<keyword evidence="12" id="KW-1185">Reference proteome</keyword>
<dbReference type="FunFam" id="3.90.79.10:FF:000117">
    <property type="entry name" value="Protein CBG19301"/>
    <property type="match status" value="1"/>
</dbReference>
<evidence type="ECO:0000256" key="1">
    <source>
        <dbReference type="ARBA" id="ARBA00001946"/>
    </source>
</evidence>
<keyword evidence="6" id="KW-0460">Magnesium</keyword>
<keyword evidence="5" id="KW-0378">Hydrolase</keyword>
<proteinExistence type="predicted"/>
<reference evidence="13" key="1">
    <citation type="submission" date="2016-11" db="UniProtKB">
        <authorList>
            <consortium name="WormBaseParasite"/>
        </authorList>
    </citation>
    <scope>IDENTIFICATION</scope>
</reference>
<evidence type="ECO:0000256" key="10">
    <source>
        <dbReference type="ARBA" id="ARBA00071467"/>
    </source>
</evidence>
<name>A0A1I7U7U0_9PELO</name>
<dbReference type="SUPFAM" id="SSF55811">
    <property type="entry name" value="Nudix"/>
    <property type="match status" value="2"/>
</dbReference>
<evidence type="ECO:0000256" key="9">
    <source>
        <dbReference type="ARBA" id="ARBA00066480"/>
    </source>
</evidence>
<sequence length="422" mass="47863">MSYTIDGKPQTHEFNQKIGSVAILLYHKEFNLFMLVRQFRPAIFAVTVANMPENQGKDYKDIDWSSYDSDLGHTIELCAGLLDKEELTPAETACEEISEECGYHVDPEDLIHITTFVVGAHQSGNAQYFYYVEIDESMKISDGGGNVQDGEVITKVFFTKEQALAIARPGKEDHACVNGPPGVLFAFQWWFFILDPTKKGLIAHPPTGYYFAPRSVKTMSNIEFSSDYDKSKYSFNPKRMKFTMDGVTRTWDFALCPNTATCILADMVKKELVFLQKFRPPVLIGKNRIRPENSGKKLEEIDFSKSDPKSAYTLELVVNRVPESEDPRKFIRIGVKQIGYDLPGTEFRLQAKCIPGISQSGDTQYIYVADVSKARVCEKEEDEDIEELRVSFSDLPALYRQHLIGPPTTYYAIGYALDQLLY</sequence>
<evidence type="ECO:0000256" key="6">
    <source>
        <dbReference type="ARBA" id="ARBA00022842"/>
    </source>
</evidence>
<dbReference type="eggNOG" id="KOG4432">
    <property type="taxonomic scope" value="Eukaryota"/>
</dbReference>
<keyword evidence="4" id="KW-0963">Cytoplasm</keyword>
<evidence type="ECO:0000256" key="11">
    <source>
        <dbReference type="ARBA" id="ARBA00080475"/>
    </source>
</evidence>
<evidence type="ECO:0000256" key="8">
    <source>
        <dbReference type="ARBA" id="ARBA00054674"/>
    </source>
</evidence>
<dbReference type="AlphaFoldDB" id="A0A1I7U7U0"/>
<dbReference type="InterPro" id="IPR015797">
    <property type="entry name" value="NUDIX_hydrolase-like_dom_sf"/>
</dbReference>
<dbReference type="CDD" id="cd18887">
    <property type="entry name" value="NUDIX_UGPPase_Nudt14"/>
    <property type="match status" value="1"/>
</dbReference>
<dbReference type="EC" id="3.6.1.45" evidence="9"/>
<comment type="subcellular location">
    <subcellularLocation>
        <location evidence="2">Cytoplasm</location>
    </subcellularLocation>
</comment>
<dbReference type="GO" id="GO:0019693">
    <property type="term" value="P:ribose phosphate metabolic process"/>
    <property type="evidence" value="ECO:0007669"/>
    <property type="project" value="TreeGrafter"/>
</dbReference>
<dbReference type="Gene3D" id="3.90.79.10">
    <property type="entry name" value="Nucleoside Triphosphate Pyrophosphohydrolase"/>
    <property type="match status" value="2"/>
</dbReference>
<evidence type="ECO:0000256" key="2">
    <source>
        <dbReference type="ARBA" id="ARBA00004496"/>
    </source>
</evidence>
<dbReference type="STRING" id="1561998.A0A1I7U7U0"/>
<dbReference type="Proteomes" id="UP000095282">
    <property type="component" value="Unplaced"/>
</dbReference>
<comment type="catalytic activity">
    <reaction evidence="7">
        <text>UDP-sugar + H2O = UMP + alpha-D-aldose 1-phosphate.</text>
        <dbReference type="EC" id="3.6.1.45"/>
    </reaction>
</comment>
<evidence type="ECO:0000256" key="7">
    <source>
        <dbReference type="ARBA" id="ARBA00051086"/>
    </source>
</evidence>
<protein>
    <recommendedName>
        <fullName evidence="10">Uridine diphosphate glucose pyrophosphatase NUDT14</fullName>
        <ecNumber evidence="9">3.6.1.45</ecNumber>
    </recommendedName>
    <alternativeName>
        <fullName evidence="11">Nucleoside diphosphate-linked moiety X motif 14</fullName>
    </alternativeName>
</protein>
<comment type="function">
    <text evidence="8">Hydrolyzes UDP-glucose to glucose 1-phosphate and UMP and ADP-ribose to ribose 5-phosphate and AMP. The physiological substrate is probably UDP-glucose. Poor activity on other substrates such as ADP-glucose, CDP-glucose, GDP-glucose and GDP-mannose.</text>
</comment>
<dbReference type="PANTHER" id="PTHR11839:SF15">
    <property type="entry name" value="URIDINE DIPHOSPHATE GLUCOSE PYROPHOSPHATASE NUDT14"/>
    <property type="match status" value="1"/>
</dbReference>
<evidence type="ECO:0000256" key="5">
    <source>
        <dbReference type="ARBA" id="ARBA00022801"/>
    </source>
</evidence>
<evidence type="ECO:0000313" key="13">
    <source>
        <dbReference type="WBParaSite" id="Csp11.Scaffold629.g15728.t1"/>
    </source>
</evidence>
<evidence type="ECO:0000256" key="4">
    <source>
        <dbReference type="ARBA" id="ARBA00022490"/>
    </source>
</evidence>
<dbReference type="WBParaSite" id="Csp11.Scaffold629.g15728.t1">
    <property type="protein sequence ID" value="Csp11.Scaffold629.g15728.t1"/>
    <property type="gene ID" value="Csp11.Scaffold629.g15728"/>
</dbReference>
<organism evidence="12 13">
    <name type="scientific">Caenorhabditis tropicalis</name>
    <dbReference type="NCBI Taxonomy" id="1561998"/>
    <lineage>
        <taxon>Eukaryota</taxon>
        <taxon>Metazoa</taxon>
        <taxon>Ecdysozoa</taxon>
        <taxon>Nematoda</taxon>
        <taxon>Chromadorea</taxon>
        <taxon>Rhabditida</taxon>
        <taxon>Rhabditina</taxon>
        <taxon>Rhabditomorpha</taxon>
        <taxon>Rhabditoidea</taxon>
        <taxon>Rhabditidae</taxon>
        <taxon>Peloderinae</taxon>
        <taxon>Caenorhabditis</taxon>
    </lineage>
</organism>
<accession>A0A1I7U7U0</accession>
<dbReference type="GO" id="GO:0006753">
    <property type="term" value="P:nucleoside phosphate metabolic process"/>
    <property type="evidence" value="ECO:0007669"/>
    <property type="project" value="TreeGrafter"/>
</dbReference>
<dbReference type="GO" id="GO:0005737">
    <property type="term" value="C:cytoplasm"/>
    <property type="evidence" value="ECO:0007669"/>
    <property type="project" value="UniProtKB-SubCell"/>
</dbReference>